<dbReference type="Pfam" id="PF16770">
    <property type="entry name" value="RTT107_BRCT_5"/>
    <property type="match status" value="1"/>
</dbReference>
<dbReference type="PROSITE" id="PS50172">
    <property type="entry name" value="BRCT"/>
    <property type="match status" value="6"/>
</dbReference>
<dbReference type="Gene3D" id="3.40.50.10190">
    <property type="entry name" value="BRCT domain"/>
    <property type="match status" value="5"/>
</dbReference>
<dbReference type="GO" id="GO:1990683">
    <property type="term" value="P:DNA double-strand break attachment to nuclear envelope"/>
    <property type="evidence" value="ECO:0007669"/>
    <property type="project" value="TreeGrafter"/>
</dbReference>
<feature type="compositionally biased region" description="Polar residues" evidence="1">
    <location>
        <begin position="463"/>
        <end position="477"/>
    </location>
</feature>
<dbReference type="InterPro" id="IPR001357">
    <property type="entry name" value="BRCT_dom"/>
</dbReference>
<reference evidence="3 4" key="1">
    <citation type="submission" date="2013-03" db="EMBL/GenBank/DDBJ databases">
        <title>The Genome Sequence of Exophiala aquamarina CBS 119918.</title>
        <authorList>
            <consortium name="The Broad Institute Genomics Platform"/>
            <person name="Cuomo C."/>
            <person name="de Hoog S."/>
            <person name="Gorbushina A."/>
            <person name="Walker B."/>
            <person name="Young S.K."/>
            <person name="Zeng Q."/>
            <person name="Gargeya S."/>
            <person name="Fitzgerald M."/>
            <person name="Haas B."/>
            <person name="Abouelleil A."/>
            <person name="Allen A.W."/>
            <person name="Alvarado L."/>
            <person name="Arachchi H.M."/>
            <person name="Berlin A.M."/>
            <person name="Chapman S.B."/>
            <person name="Gainer-Dewar J."/>
            <person name="Goldberg J."/>
            <person name="Griggs A."/>
            <person name="Gujja S."/>
            <person name="Hansen M."/>
            <person name="Howarth C."/>
            <person name="Imamovic A."/>
            <person name="Ireland A."/>
            <person name="Larimer J."/>
            <person name="McCowan C."/>
            <person name="Murphy C."/>
            <person name="Pearson M."/>
            <person name="Poon T.W."/>
            <person name="Priest M."/>
            <person name="Roberts A."/>
            <person name="Saif S."/>
            <person name="Shea T."/>
            <person name="Sisk P."/>
            <person name="Sykes S."/>
            <person name="Wortman J."/>
            <person name="Nusbaum C."/>
            <person name="Birren B."/>
        </authorList>
    </citation>
    <scope>NUCLEOTIDE SEQUENCE [LARGE SCALE GENOMIC DNA]</scope>
    <source>
        <strain evidence="3 4">CBS 119918</strain>
    </source>
</reference>
<sequence length="824" mass="92365">MDVEKPSKAGLFAQCSFAIVRSATFTSEDAEATAIVLRLHEGEVVIDNYPDSSLNLDRLTHVISNTSDFPDYHACSDAMIPVVKPIWIEHSLAKDKLSQPRQYSPDPRFFMSDIVVCVSGLPGSDADAIAGGVVAMGGMFSKKLTNQITHIIAIDYNSEICDIARKKGLRVKIVLPHWVDDCLKLGRRIDEHPYTFPNPEILQQPVDKAPSAKRKTQVEGAVNFDPAQHMLTSGTPRKLDRVFKKKTVLLSYDLGISSYLRGVLDGIITGSGGKLTESVSEADMYIGKYRDGRDYKLASRLGKDVGNLTWLYYLIQTDEWTSPMRRLLHYPIPKEAHPDFEKLKISLSNYSGDARTYLENLIIATGAECTKTLKQDNTHLLTAHGMSEKCAAAKDWGIDIVNHLWLEESYAKWRKLSVTNSRYIHFPSRTNLSDVVGSTQLDRTVLEQNFFADIDAEMAENPQTALMRQTNQNTAKTSRGREKSSDSCEREPEKFRTPAVSKFIAMGKENITPSTTHSRKSKEVASALLHAMTPDIQLYEKERKRVGGVIHGGRRKNDEDRIPVNRKRSASESSENEIVKEKESKKLKRGNPPQIYLMVSGYDKWVSHPKAEDNDKKQLRGLGILTTTDASKATHLAAPSIKRTQKFVTALAYAPMVLSTDFIDSCLKADRLLDPRGFELDDKQNEKRLGVSLKLSRDRAKKNQNRLLQGLSIYCAESIHGGFETFKAIVEANGGRCMLWRNRKSAMMPSTRAESEASTDTDDSVVYLLSDKEGNKSLCDRFRDMALKSRKTPRIIDPDWLIESAMSQKLLPTATYDVESGERA</sequence>
<feature type="domain" description="BRCT" evidence="2">
    <location>
        <begin position="238"/>
        <end position="328"/>
    </location>
</feature>
<dbReference type="Proteomes" id="UP000027920">
    <property type="component" value="Unassembled WGS sequence"/>
</dbReference>
<keyword evidence="4" id="KW-1185">Reference proteome</keyword>
<dbReference type="PANTHER" id="PTHR47667">
    <property type="entry name" value="REGULATOR OF TY1 TRANSPOSITION PROTEIN 107"/>
    <property type="match status" value="1"/>
</dbReference>
<dbReference type="Pfam" id="PF12738">
    <property type="entry name" value="PTCB-BRCT"/>
    <property type="match status" value="2"/>
</dbReference>
<dbReference type="EMBL" id="AMGV01000006">
    <property type="protein sequence ID" value="KEF56218.1"/>
    <property type="molecule type" value="Genomic_DNA"/>
</dbReference>
<dbReference type="SUPFAM" id="SSF52113">
    <property type="entry name" value="BRCT domain"/>
    <property type="match status" value="3"/>
</dbReference>
<evidence type="ECO:0000313" key="3">
    <source>
        <dbReference type="EMBL" id="KEF56218.1"/>
    </source>
</evidence>
<dbReference type="InterPro" id="IPR036420">
    <property type="entry name" value="BRCT_dom_sf"/>
</dbReference>
<dbReference type="SMART" id="SM00292">
    <property type="entry name" value="BRCT"/>
    <property type="match status" value="5"/>
</dbReference>
<dbReference type="HOGENOM" id="CLU_002149_2_0_1"/>
<dbReference type="InterPro" id="IPR053036">
    <property type="entry name" value="CellCycle_DNARepair_Reg"/>
</dbReference>
<dbReference type="GeneID" id="25282712"/>
<feature type="domain" description="BRCT" evidence="2">
    <location>
        <begin position="7"/>
        <end position="105"/>
    </location>
</feature>
<organism evidence="3 4">
    <name type="scientific">Exophiala aquamarina CBS 119918</name>
    <dbReference type="NCBI Taxonomy" id="1182545"/>
    <lineage>
        <taxon>Eukaryota</taxon>
        <taxon>Fungi</taxon>
        <taxon>Dikarya</taxon>
        <taxon>Ascomycota</taxon>
        <taxon>Pezizomycotina</taxon>
        <taxon>Eurotiomycetes</taxon>
        <taxon>Chaetothyriomycetidae</taxon>
        <taxon>Chaetothyriales</taxon>
        <taxon>Herpotrichiellaceae</taxon>
        <taxon>Exophiala</taxon>
    </lineage>
</organism>
<dbReference type="FunFam" id="3.40.50.10190:FF:000048">
    <property type="entry name" value="DNA repair protein Rtt107"/>
    <property type="match status" value="1"/>
</dbReference>
<feature type="compositionally biased region" description="Basic and acidic residues" evidence="1">
    <location>
        <begin position="479"/>
        <end position="494"/>
    </location>
</feature>
<dbReference type="GO" id="GO:0006302">
    <property type="term" value="P:double-strand break repair"/>
    <property type="evidence" value="ECO:0007669"/>
    <property type="project" value="TreeGrafter"/>
</dbReference>
<dbReference type="CDD" id="cd18436">
    <property type="entry name" value="BRCT_BRC1_like_rpt2"/>
    <property type="match status" value="1"/>
</dbReference>
<protein>
    <recommendedName>
        <fullName evidence="2">BRCT domain-containing protein</fullName>
    </recommendedName>
</protein>
<accession>A0A072PAC6</accession>
<feature type="domain" description="BRCT" evidence="2">
    <location>
        <begin position="623"/>
        <end position="680"/>
    </location>
</feature>
<evidence type="ECO:0000259" key="2">
    <source>
        <dbReference type="PROSITE" id="PS50172"/>
    </source>
</evidence>
<dbReference type="AlphaFoldDB" id="A0A072PAC6"/>
<comment type="caution">
    <text evidence="3">The sequence shown here is derived from an EMBL/GenBank/DDBJ whole genome shotgun (WGS) entry which is preliminary data.</text>
</comment>
<dbReference type="VEuPathDB" id="FungiDB:A1O9_07799"/>
<proteinExistence type="predicted"/>
<feature type="domain" description="BRCT" evidence="2">
    <location>
        <begin position="106"/>
        <end position="196"/>
    </location>
</feature>
<dbReference type="STRING" id="1182545.A0A072PAC6"/>
<gene>
    <name evidence="3" type="ORF">A1O9_07799</name>
</gene>
<evidence type="ECO:0000313" key="4">
    <source>
        <dbReference type="Proteomes" id="UP000027920"/>
    </source>
</evidence>
<dbReference type="PANTHER" id="PTHR47667:SF1">
    <property type="entry name" value="REGULATOR OF TY1 TRANSPOSITION PROTEIN 107"/>
    <property type="match status" value="1"/>
</dbReference>
<feature type="domain" description="BRCT" evidence="2">
    <location>
        <begin position="703"/>
        <end position="818"/>
    </location>
</feature>
<dbReference type="GO" id="GO:0035361">
    <property type="term" value="C:Cul8-RING ubiquitin ligase complex"/>
    <property type="evidence" value="ECO:0007669"/>
    <property type="project" value="TreeGrafter"/>
</dbReference>
<feature type="domain" description="BRCT" evidence="2">
    <location>
        <begin position="335"/>
        <end position="423"/>
    </location>
</feature>
<dbReference type="OrthoDB" id="342264at2759"/>
<feature type="region of interest" description="Disordered" evidence="1">
    <location>
        <begin position="549"/>
        <end position="590"/>
    </location>
</feature>
<dbReference type="RefSeq" id="XP_013258808.1">
    <property type="nucleotide sequence ID" value="XM_013403354.1"/>
</dbReference>
<feature type="region of interest" description="Disordered" evidence="1">
    <location>
        <begin position="463"/>
        <end position="494"/>
    </location>
</feature>
<evidence type="ECO:0000256" key="1">
    <source>
        <dbReference type="SAM" id="MobiDB-lite"/>
    </source>
</evidence>
<dbReference type="CDD" id="cd18437">
    <property type="entry name" value="BRCT_BRC1_like_rpt3"/>
    <property type="match status" value="1"/>
</dbReference>
<dbReference type="CDD" id="cd17743">
    <property type="entry name" value="BRCT_BRC1_like_rpt5"/>
    <property type="match status" value="1"/>
</dbReference>
<name>A0A072PAC6_9EURO</name>
<dbReference type="GO" id="GO:0005634">
    <property type="term" value="C:nucleus"/>
    <property type="evidence" value="ECO:0007669"/>
    <property type="project" value="TreeGrafter"/>
</dbReference>